<proteinExistence type="predicted"/>
<name>A0A068Q7T6_9CAUD</name>
<dbReference type="EMBL" id="AB920995">
    <property type="protein sequence ID" value="BAP15814.1"/>
    <property type="molecule type" value="Genomic_DNA"/>
</dbReference>
<dbReference type="OrthoDB" id="31991at10239"/>
<dbReference type="Proteomes" id="UP000027493">
    <property type="component" value="Segment"/>
</dbReference>
<dbReference type="GeneID" id="26642929"/>
<protein>
    <submittedName>
        <fullName evidence="1">Uncharacterized protein</fullName>
    </submittedName>
</protein>
<reference evidence="1 2" key="1">
    <citation type="submission" date="2014-03" db="EMBL/GenBank/DDBJ databases">
        <title>Isolation and characterization of bacteriophages infecting R. solanacearum from Thailand.</title>
        <authorList>
            <person name="Narulita E."/>
            <person name="Kawasaki T."/>
            <person name="Fujie M."/>
            <person name="Yamada T."/>
        </authorList>
    </citation>
    <scope>NUCLEOTIDE SEQUENCE [LARGE SCALE GENOMIC DNA]</scope>
</reference>
<evidence type="ECO:0000313" key="2">
    <source>
        <dbReference type="Proteomes" id="UP000027493"/>
    </source>
</evidence>
<accession>A0A068Q7T6</accession>
<dbReference type="RefSeq" id="YP_009216546.1">
    <property type="nucleotide sequence ID" value="NC_028988.1"/>
</dbReference>
<dbReference type="KEGG" id="vg:26642929"/>
<sequence length="136" mass="15272">MSITLNIGSKRSPRYNVSHGVSIKHIIDVLHGLDFTVCKHRLQPHAGEDCHVLVVLDDLMDGSVRRRLYEAARQLHQDCIAFVTFMSGAQQAYGSLVGPYAINWAPFRPQLFHLWHADKYLTEEGVACTINSKEAA</sequence>
<organism evidence="1 2">
    <name type="scientific">Ralstonia phage RSJ2</name>
    <dbReference type="NCBI Taxonomy" id="1481785"/>
    <lineage>
        <taxon>Viruses</taxon>
        <taxon>Duplodnaviria</taxon>
        <taxon>Heunggongvirae</taxon>
        <taxon>Uroviricota</taxon>
        <taxon>Caudoviricetes</taxon>
        <taxon>Autographivirales</taxon>
        <taxon>Autonotataviridae</taxon>
        <taxon>Risjevirus</taxon>
        <taxon>Risjevirus RSJ2</taxon>
    </lineage>
</organism>
<evidence type="ECO:0000313" key="1">
    <source>
        <dbReference type="EMBL" id="BAP15814.1"/>
    </source>
</evidence>
<keyword evidence="2" id="KW-1185">Reference proteome</keyword>